<dbReference type="InterPro" id="IPR003148">
    <property type="entry name" value="RCK_N"/>
</dbReference>
<evidence type="ECO:0000259" key="2">
    <source>
        <dbReference type="Pfam" id="PF02254"/>
    </source>
</evidence>
<keyword evidence="1" id="KW-1133">Transmembrane helix</keyword>
<dbReference type="InterPro" id="IPR036291">
    <property type="entry name" value="NAD(P)-bd_dom_sf"/>
</dbReference>
<dbReference type="Pfam" id="PF02254">
    <property type="entry name" value="TrkA_N"/>
    <property type="match status" value="1"/>
</dbReference>
<feature type="transmembrane region" description="Helical" evidence="1">
    <location>
        <begin position="12"/>
        <end position="32"/>
    </location>
</feature>
<evidence type="ECO:0000256" key="1">
    <source>
        <dbReference type="SAM" id="Phobius"/>
    </source>
</evidence>
<feature type="domain" description="RCK N-terminal" evidence="2">
    <location>
        <begin position="81"/>
        <end position="174"/>
    </location>
</feature>
<dbReference type="Gene3D" id="3.40.50.720">
    <property type="entry name" value="NAD(P)-binding Rossmann-like Domain"/>
    <property type="match status" value="1"/>
</dbReference>
<organism evidence="3">
    <name type="scientific">marine metagenome</name>
    <dbReference type="NCBI Taxonomy" id="408172"/>
    <lineage>
        <taxon>unclassified sequences</taxon>
        <taxon>metagenomes</taxon>
        <taxon>ecological metagenomes</taxon>
    </lineage>
</organism>
<accession>A0A382ZFH5</accession>
<feature type="non-terminal residue" evidence="3">
    <location>
        <position position="257"/>
    </location>
</feature>
<reference evidence="3" key="1">
    <citation type="submission" date="2018-05" db="EMBL/GenBank/DDBJ databases">
        <authorList>
            <person name="Lanie J.A."/>
            <person name="Ng W.-L."/>
            <person name="Kazmierczak K.M."/>
            <person name="Andrzejewski T.M."/>
            <person name="Davidsen T.M."/>
            <person name="Wayne K.J."/>
            <person name="Tettelin H."/>
            <person name="Glass J.I."/>
            <person name="Rusch D."/>
            <person name="Podicherti R."/>
            <person name="Tsui H.-C.T."/>
            <person name="Winkler M.E."/>
        </authorList>
    </citation>
    <scope>NUCLEOTIDE SEQUENCE</scope>
</reference>
<feature type="non-terminal residue" evidence="3">
    <location>
        <position position="1"/>
    </location>
</feature>
<dbReference type="GO" id="GO:0006813">
    <property type="term" value="P:potassium ion transport"/>
    <property type="evidence" value="ECO:0007669"/>
    <property type="project" value="InterPro"/>
</dbReference>
<proteinExistence type="predicted"/>
<dbReference type="AlphaFoldDB" id="A0A382ZFH5"/>
<dbReference type="SUPFAM" id="SSF51735">
    <property type="entry name" value="NAD(P)-binding Rossmann-fold domains"/>
    <property type="match status" value="1"/>
</dbReference>
<keyword evidence="1" id="KW-0812">Transmembrane</keyword>
<dbReference type="EMBL" id="UINC01183215">
    <property type="protein sequence ID" value="SVD93855.1"/>
    <property type="molecule type" value="Genomic_DNA"/>
</dbReference>
<sequence>DMSPETVPGQIFTFFVMAAGLVNFSIIVSLVTDKFHEFRSGRDRGLGALKIKGHVLICSDDPTWMLEIISQNQKFAREDRIVIISPVTEHPLLATSYNKLKWVSGDSYDLNVLRKAAATKANIAYVFFKDNSYSLMTVLQLETLSNGKIVTQAQYVGREFRNYFEDVGCDHALDPYDLYVPLMLLAFHSQGAPAWINKVINRTQGHHITTRKPEPEFTGKTWLNLIKAKKQNLGIMPLAVVIDEVVLINPEASFEIP</sequence>
<gene>
    <name evidence="3" type="ORF">METZ01_LOCUS446709</name>
</gene>
<keyword evidence="1" id="KW-0472">Membrane</keyword>
<protein>
    <recommendedName>
        <fullName evidence="2">RCK N-terminal domain-containing protein</fullName>
    </recommendedName>
</protein>
<dbReference type="SUPFAM" id="SSF81324">
    <property type="entry name" value="Voltage-gated potassium channels"/>
    <property type="match status" value="1"/>
</dbReference>
<evidence type="ECO:0000313" key="3">
    <source>
        <dbReference type="EMBL" id="SVD93855.1"/>
    </source>
</evidence>
<name>A0A382ZFH5_9ZZZZ</name>